<comment type="caution">
    <text evidence="1">The sequence shown here is derived from an EMBL/GenBank/DDBJ whole genome shotgun (WGS) entry which is preliminary data.</text>
</comment>
<reference evidence="1 2" key="1">
    <citation type="journal article" date="2020" name="Fungal Divers.">
        <title>Resolving the Mortierellaceae phylogeny through synthesis of multi-gene phylogenetics and phylogenomics.</title>
        <authorList>
            <person name="Vandepol N."/>
            <person name="Liber J."/>
            <person name="Desiro A."/>
            <person name="Na H."/>
            <person name="Kennedy M."/>
            <person name="Barry K."/>
            <person name="Grigoriev I.V."/>
            <person name="Miller A.N."/>
            <person name="O'Donnell K."/>
            <person name="Stajich J.E."/>
            <person name="Bonito G."/>
        </authorList>
    </citation>
    <scope>NUCLEOTIDE SEQUENCE [LARGE SCALE GENOMIC DNA]</scope>
    <source>
        <strain evidence="1 2">AD045</strain>
    </source>
</reference>
<evidence type="ECO:0000313" key="1">
    <source>
        <dbReference type="EMBL" id="KAG0275897.1"/>
    </source>
</evidence>
<dbReference type="Gene3D" id="3.80.10.10">
    <property type="entry name" value="Ribonuclease Inhibitor"/>
    <property type="match status" value="1"/>
</dbReference>
<organism evidence="1 2">
    <name type="scientific">Linnemannia gamsii</name>
    <dbReference type="NCBI Taxonomy" id="64522"/>
    <lineage>
        <taxon>Eukaryota</taxon>
        <taxon>Fungi</taxon>
        <taxon>Fungi incertae sedis</taxon>
        <taxon>Mucoromycota</taxon>
        <taxon>Mortierellomycotina</taxon>
        <taxon>Mortierellomycetes</taxon>
        <taxon>Mortierellales</taxon>
        <taxon>Mortierellaceae</taxon>
        <taxon>Linnemannia</taxon>
    </lineage>
</organism>
<dbReference type="SUPFAM" id="SSF52047">
    <property type="entry name" value="RNI-like"/>
    <property type="match status" value="1"/>
</dbReference>
<proteinExistence type="predicted"/>
<dbReference type="Proteomes" id="UP001194696">
    <property type="component" value="Unassembled WGS sequence"/>
</dbReference>
<dbReference type="InterPro" id="IPR032675">
    <property type="entry name" value="LRR_dom_sf"/>
</dbReference>
<evidence type="ECO:0008006" key="3">
    <source>
        <dbReference type="Google" id="ProtNLM"/>
    </source>
</evidence>
<protein>
    <recommendedName>
        <fullName evidence="3">F-box domain-containing protein</fullName>
    </recommendedName>
</protein>
<keyword evidence="2" id="KW-1185">Reference proteome</keyword>
<name>A0ABQ7JJ82_9FUNG</name>
<dbReference type="EMBL" id="JAAAIM010001780">
    <property type="protein sequence ID" value="KAG0275897.1"/>
    <property type="molecule type" value="Genomic_DNA"/>
</dbReference>
<accession>A0ABQ7JJ82</accession>
<evidence type="ECO:0000313" key="2">
    <source>
        <dbReference type="Proteomes" id="UP001194696"/>
    </source>
</evidence>
<gene>
    <name evidence="1" type="ORF">BGZ96_003575</name>
</gene>
<sequence length="521" mass="61295">MSVSISIFDIALIFDSICLSLSFRDVLNCRKVNKQWSSLLKPHLWSHLKLSPTAILTDDKIAMLLDHKRWIRSLTIAAPHIEMISALGFTHLQELILYDQNFTYAYEGEPTQFTAIESMIDNNPDLRSLEIDLNRYHYRDFRQHRVFSAALMLAIERHPSLTRLAWYVPDGHLNEDFVRCLLYVCLQRPLQELYVLVKEHLPMHCFMCDGECSVGSRRCVPFHMDDDNHFKMLPVFQKFKRGVDKLSLDLMKPFAFRKLELPFEFHKYYLPLLRNCPDVQEVLFNLSSYHSEEILKVLARCPTLRGLDLRYGRYDMDYAREVRRFSQLQTVRFPRRSQEELQFHEILDSLRSTSQDTLEVMGLYATSVSPEDVISIIGSFPNLKEIDMDSVKIYLRDYDGSTFESYVPGADDRSLEDCIARDWDPLRLDKPDEVMSQWWDHWTEAKQFMCAVSSVYLQRSRELELRPIHMRFMYPIKAFMSEEEANAYAEHTGAWKSREKRALTVEDASRMVEAERGERSL</sequence>